<evidence type="ECO:0000256" key="2">
    <source>
        <dbReference type="ARBA" id="ARBA00022737"/>
    </source>
</evidence>
<dbReference type="InterPro" id="IPR011043">
    <property type="entry name" value="Gal_Oxase/kelch_b-propeller"/>
</dbReference>
<evidence type="ECO:0000256" key="1">
    <source>
        <dbReference type="ARBA" id="ARBA00022441"/>
    </source>
</evidence>
<dbReference type="InterPro" id="IPR017096">
    <property type="entry name" value="BTB-kelch_protein"/>
</dbReference>
<keyword evidence="5" id="KW-1185">Reference proteome</keyword>
<dbReference type="InterPro" id="IPR006652">
    <property type="entry name" value="Kelch_1"/>
</dbReference>
<dbReference type="PANTHER" id="PTHR45632:SF14">
    <property type="entry name" value="KELCH-LIKE PROTEIN 33"/>
    <property type="match status" value="1"/>
</dbReference>
<dbReference type="Pfam" id="PF01344">
    <property type="entry name" value="Kelch_1"/>
    <property type="match status" value="5"/>
</dbReference>
<evidence type="ECO:0000313" key="4">
    <source>
        <dbReference type="EMBL" id="PVD30322.1"/>
    </source>
</evidence>
<dbReference type="OrthoDB" id="191037at2759"/>
<dbReference type="SMART" id="SM00225">
    <property type="entry name" value="BTB"/>
    <property type="match status" value="1"/>
</dbReference>
<dbReference type="Gene3D" id="3.30.710.10">
    <property type="entry name" value="Potassium Channel Kv1.1, Chain A"/>
    <property type="match status" value="1"/>
</dbReference>
<dbReference type="InterPro" id="IPR000210">
    <property type="entry name" value="BTB/POZ_dom"/>
</dbReference>
<dbReference type="SMART" id="SM00612">
    <property type="entry name" value="Kelch"/>
    <property type="match status" value="6"/>
</dbReference>
<dbReference type="Gene3D" id="2.120.10.80">
    <property type="entry name" value="Kelch-type beta propeller"/>
    <property type="match status" value="2"/>
</dbReference>
<dbReference type="PANTHER" id="PTHR45632">
    <property type="entry name" value="LD33804P"/>
    <property type="match status" value="1"/>
</dbReference>
<proteinExistence type="predicted"/>
<name>A0A2T7PA82_POMCA</name>
<organism evidence="4 5">
    <name type="scientific">Pomacea canaliculata</name>
    <name type="common">Golden apple snail</name>
    <dbReference type="NCBI Taxonomy" id="400727"/>
    <lineage>
        <taxon>Eukaryota</taxon>
        <taxon>Metazoa</taxon>
        <taxon>Spiralia</taxon>
        <taxon>Lophotrochozoa</taxon>
        <taxon>Mollusca</taxon>
        <taxon>Gastropoda</taxon>
        <taxon>Caenogastropoda</taxon>
        <taxon>Architaenioglossa</taxon>
        <taxon>Ampullarioidea</taxon>
        <taxon>Ampullariidae</taxon>
        <taxon>Pomacea</taxon>
    </lineage>
</organism>
<comment type="caution">
    <text evidence="4">The sequence shown here is derived from an EMBL/GenBank/DDBJ whole genome shotgun (WGS) entry which is preliminary data.</text>
</comment>
<dbReference type="SUPFAM" id="SSF50965">
    <property type="entry name" value="Galactose oxidase, central domain"/>
    <property type="match status" value="2"/>
</dbReference>
<sequence length="591" mass="66565">MEVVAESSSASLVLQQEVTEQRRNENRVCKVLDELRQGGFFCDASIRCGNKTFKVQRNVMSTCSPYFRALFTYDENPGELPKKKKRAMSEINIQDMSPEIMEIVIRYAYTRDVPSDMSTVVQIIQAADRFQIEGLLKTCCHALVQEISLETCMQIRSLARAFPFSCCAIKVAADKFLLENFTWIYCFSADFLQLDTDDLCDVLANDRLNVRTESIPLDAVCRWVAYDFEHRYTHADRLLRHVRLGLITNDAFFRILNYHKLIAASPAVHSVLLNASRLMGQPEVRGSAQLSVPRLPNDLVFVFGGSNLGWPLQIVETFDIRSLTWKECSAADFGPRSYHGTVVLGQVVYIVGGFDGSDYINYCCAFYPAFSRWAHVAPMHDKRCYVSVAILDGYIYALGGFDGRIRQRSAERFYPSSNQWTLIQPMLCPRSDGGAATVSGKIYMLGGFNGQESLSSAECYDPLTNQWTLLQPMRECRSGVGVVAHRGCVYAAGGFNGTRRLNSVERYDPDEDEWRPLSPMLNARSNFAMTVIEDMLMVVGGYGGRHTTTRVELFDVYGDRWSISTELSYSRSALSACVVSGLPNVEEYTLR</sequence>
<dbReference type="SUPFAM" id="SSF54695">
    <property type="entry name" value="POZ domain"/>
    <property type="match status" value="1"/>
</dbReference>
<dbReference type="PIRSF" id="PIRSF037037">
    <property type="entry name" value="Kelch-like_protein_gigaxonin"/>
    <property type="match status" value="1"/>
</dbReference>
<evidence type="ECO:0000259" key="3">
    <source>
        <dbReference type="PROSITE" id="PS50097"/>
    </source>
</evidence>
<evidence type="ECO:0000313" key="5">
    <source>
        <dbReference type="Proteomes" id="UP000245119"/>
    </source>
</evidence>
<dbReference type="InterPro" id="IPR011705">
    <property type="entry name" value="BACK"/>
</dbReference>
<accession>A0A2T7PA82</accession>
<dbReference type="Pfam" id="PF00651">
    <property type="entry name" value="BTB"/>
    <property type="match status" value="1"/>
</dbReference>
<dbReference type="SMART" id="SM00875">
    <property type="entry name" value="BACK"/>
    <property type="match status" value="1"/>
</dbReference>
<dbReference type="InterPro" id="IPR011333">
    <property type="entry name" value="SKP1/BTB/POZ_sf"/>
</dbReference>
<dbReference type="STRING" id="400727.A0A2T7PA82"/>
<dbReference type="PROSITE" id="PS50097">
    <property type="entry name" value="BTB"/>
    <property type="match status" value="1"/>
</dbReference>
<gene>
    <name evidence="4" type="ORF">C0Q70_09586</name>
</gene>
<dbReference type="OMA" id="GFNGAEY"/>
<dbReference type="EMBL" id="PZQS01000005">
    <property type="protein sequence ID" value="PVD30322.1"/>
    <property type="molecule type" value="Genomic_DNA"/>
</dbReference>
<dbReference type="Pfam" id="PF07707">
    <property type="entry name" value="BACK"/>
    <property type="match status" value="1"/>
</dbReference>
<reference evidence="4 5" key="1">
    <citation type="submission" date="2018-04" db="EMBL/GenBank/DDBJ databases">
        <title>The genome of golden apple snail Pomacea canaliculata provides insight into stress tolerance and invasive adaptation.</title>
        <authorList>
            <person name="Liu C."/>
            <person name="Liu B."/>
            <person name="Ren Y."/>
            <person name="Zhang Y."/>
            <person name="Wang H."/>
            <person name="Li S."/>
            <person name="Jiang F."/>
            <person name="Yin L."/>
            <person name="Zhang G."/>
            <person name="Qian W."/>
            <person name="Fan W."/>
        </authorList>
    </citation>
    <scope>NUCLEOTIDE SEQUENCE [LARGE SCALE GENOMIC DNA]</scope>
    <source>
        <strain evidence="4">SZHN2017</strain>
        <tissue evidence="4">Muscle</tissue>
    </source>
</reference>
<feature type="domain" description="BTB" evidence="3">
    <location>
        <begin position="42"/>
        <end position="117"/>
    </location>
</feature>
<dbReference type="InterPro" id="IPR015915">
    <property type="entry name" value="Kelch-typ_b-propeller"/>
</dbReference>
<keyword evidence="1" id="KW-0880">Kelch repeat</keyword>
<dbReference type="Gene3D" id="1.25.40.420">
    <property type="match status" value="1"/>
</dbReference>
<protein>
    <recommendedName>
        <fullName evidence="3">BTB domain-containing protein</fullName>
    </recommendedName>
</protein>
<keyword evidence="2" id="KW-0677">Repeat</keyword>
<dbReference type="AlphaFoldDB" id="A0A2T7PA82"/>
<dbReference type="Proteomes" id="UP000245119">
    <property type="component" value="Linkage Group LG5"/>
</dbReference>